<evidence type="ECO:0000256" key="6">
    <source>
        <dbReference type="ARBA" id="ARBA00022918"/>
    </source>
</evidence>
<evidence type="ECO:0000259" key="7">
    <source>
        <dbReference type="Pfam" id="PF17917"/>
    </source>
</evidence>
<accession>A0A8C1RAI3</accession>
<evidence type="ECO:0000256" key="1">
    <source>
        <dbReference type="ARBA" id="ARBA00022679"/>
    </source>
</evidence>
<dbReference type="SUPFAM" id="SSF47353">
    <property type="entry name" value="Retrovirus capsid dimerization domain-like"/>
    <property type="match status" value="1"/>
</dbReference>
<dbReference type="GO" id="GO:0003964">
    <property type="term" value="F:RNA-directed DNA polymerase activity"/>
    <property type="evidence" value="ECO:0007669"/>
    <property type="project" value="UniProtKB-KW"/>
</dbReference>
<proteinExistence type="predicted"/>
<dbReference type="Ensembl" id="ENSCCRT00010110044.1">
    <property type="protein sequence ID" value="ENSCCRP00010099218.1"/>
    <property type="gene ID" value="ENSCCRG00010043472.1"/>
</dbReference>
<protein>
    <recommendedName>
        <fullName evidence="7">Reverse transcriptase RNase H-like domain-containing protein</fullName>
    </recommendedName>
</protein>
<keyword evidence="5" id="KW-0378">Hydrolase</keyword>
<dbReference type="Proteomes" id="UP000694427">
    <property type="component" value="Unplaced"/>
</dbReference>
<dbReference type="Gene3D" id="3.10.20.370">
    <property type="match status" value="1"/>
</dbReference>
<dbReference type="GO" id="GO:0016787">
    <property type="term" value="F:hydrolase activity"/>
    <property type="evidence" value="ECO:0007669"/>
    <property type="project" value="UniProtKB-KW"/>
</dbReference>
<reference evidence="8" key="1">
    <citation type="submission" date="2025-08" db="UniProtKB">
        <authorList>
            <consortium name="Ensembl"/>
        </authorList>
    </citation>
    <scope>IDENTIFICATION</scope>
</reference>
<dbReference type="InterPro" id="IPR043502">
    <property type="entry name" value="DNA/RNA_pol_sf"/>
</dbReference>
<dbReference type="GO" id="GO:0004519">
    <property type="term" value="F:endonuclease activity"/>
    <property type="evidence" value="ECO:0007669"/>
    <property type="project" value="UniProtKB-KW"/>
</dbReference>
<organism evidence="8 9">
    <name type="scientific">Cyprinus carpio</name>
    <name type="common">Common carp</name>
    <dbReference type="NCBI Taxonomy" id="7962"/>
    <lineage>
        <taxon>Eukaryota</taxon>
        <taxon>Metazoa</taxon>
        <taxon>Chordata</taxon>
        <taxon>Craniata</taxon>
        <taxon>Vertebrata</taxon>
        <taxon>Euteleostomi</taxon>
        <taxon>Actinopterygii</taxon>
        <taxon>Neopterygii</taxon>
        <taxon>Teleostei</taxon>
        <taxon>Ostariophysi</taxon>
        <taxon>Cypriniformes</taxon>
        <taxon>Cyprinidae</taxon>
        <taxon>Cyprininae</taxon>
        <taxon>Cyprinus</taxon>
    </lineage>
</organism>
<dbReference type="InterPro" id="IPR041373">
    <property type="entry name" value="RT_RNaseH"/>
</dbReference>
<keyword evidence="3" id="KW-0540">Nuclease</keyword>
<evidence type="ECO:0000313" key="9">
    <source>
        <dbReference type="Proteomes" id="UP000694427"/>
    </source>
</evidence>
<dbReference type="AlphaFoldDB" id="A0A8C1RAI3"/>
<keyword evidence="4" id="KW-0255">Endonuclease</keyword>
<evidence type="ECO:0000313" key="8">
    <source>
        <dbReference type="Ensembl" id="ENSCCRP00010099218.1"/>
    </source>
</evidence>
<keyword evidence="1" id="KW-0808">Transferase</keyword>
<evidence type="ECO:0000256" key="2">
    <source>
        <dbReference type="ARBA" id="ARBA00022695"/>
    </source>
</evidence>
<dbReference type="Pfam" id="PF17917">
    <property type="entry name" value="RT_RNaseH"/>
    <property type="match status" value="1"/>
</dbReference>
<keyword evidence="2" id="KW-0548">Nucleotidyltransferase</keyword>
<dbReference type="SUPFAM" id="SSF56672">
    <property type="entry name" value="DNA/RNA polymerases"/>
    <property type="match status" value="1"/>
</dbReference>
<feature type="domain" description="Reverse transcriptase RNase H-like" evidence="7">
    <location>
        <begin position="79"/>
        <end position="118"/>
    </location>
</feature>
<keyword evidence="6" id="KW-0695">RNA-directed DNA polymerase</keyword>
<reference evidence="8" key="2">
    <citation type="submission" date="2025-09" db="UniProtKB">
        <authorList>
            <consortium name="Ensembl"/>
        </authorList>
    </citation>
    <scope>IDENTIFICATION</scope>
</reference>
<keyword evidence="9" id="KW-1185">Reference proteome</keyword>
<evidence type="ECO:0000256" key="5">
    <source>
        <dbReference type="ARBA" id="ARBA00022801"/>
    </source>
</evidence>
<evidence type="ECO:0000256" key="3">
    <source>
        <dbReference type="ARBA" id="ARBA00022722"/>
    </source>
</evidence>
<sequence>MSADWSRILEIKQGSNEPFETYAEHLWTTYKEYSGLENANRDHEPLLQLIKNNAGTPVQNALLNGADSAENTFRAINTLSGVLAQDHGGKLRPIAYYSRKKSPVEQGFDPCTQHVLAVGVEIFQGAFHT</sequence>
<evidence type="ECO:0000256" key="4">
    <source>
        <dbReference type="ARBA" id="ARBA00022759"/>
    </source>
</evidence>
<name>A0A8C1RAI3_CYPCA</name>